<protein>
    <recommendedName>
        <fullName evidence="1">Thioredoxin domain-containing protein</fullName>
    </recommendedName>
</protein>
<dbReference type="PROSITE" id="PS51352">
    <property type="entry name" value="THIOREDOXIN_2"/>
    <property type="match status" value="1"/>
</dbReference>
<dbReference type="Proteomes" id="UP000748025">
    <property type="component" value="Unassembled WGS sequence"/>
</dbReference>
<reference evidence="2" key="1">
    <citation type="journal article" date="2020" name="bioRxiv">
        <title>Whole genome comparisons of ergot fungi reveals the divergence and evolution of species within the genus Claviceps are the result of varying mechanisms driving genome evolution and host range expansion.</title>
        <authorList>
            <person name="Wyka S.A."/>
            <person name="Mondo S.J."/>
            <person name="Liu M."/>
            <person name="Dettman J."/>
            <person name="Nalam V."/>
            <person name="Broders K.D."/>
        </authorList>
    </citation>
    <scope>NUCLEOTIDE SEQUENCE</scope>
    <source>
        <strain evidence="2">CCC 602</strain>
    </source>
</reference>
<dbReference type="InterPro" id="IPR036249">
    <property type="entry name" value="Thioredoxin-like_sf"/>
</dbReference>
<sequence length="106" mass="11519">MPVHNIQSDQAFRETISQNKTVIVDFFATQDEGCKVLAPLFVEQANRADHAGILFAKIDVDELPDLAAKEGVTKTPTFVVYKAGKKTAESIEPGTQGLLQFIGEAV</sequence>
<dbReference type="PANTHER" id="PTHR10438">
    <property type="entry name" value="THIOREDOXIN"/>
    <property type="match status" value="1"/>
</dbReference>
<dbReference type="PANTHER" id="PTHR10438:SF468">
    <property type="entry name" value="THIOREDOXIN-1-RELATED"/>
    <property type="match status" value="1"/>
</dbReference>
<evidence type="ECO:0000313" key="2">
    <source>
        <dbReference type="EMBL" id="KAG6013184.1"/>
    </source>
</evidence>
<dbReference type="Pfam" id="PF00085">
    <property type="entry name" value="Thioredoxin"/>
    <property type="match status" value="1"/>
</dbReference>
<accession>A0A9P7NCG4</accession>
<dbReference type="OrthoDB" id="10263751at2759"/>
<dbReference type="InterPro" id="IPR050620">
    <property type="entry name" value="Thioredoxin_H-type-like"/>
</dbReference>
<dbReference type="InterPro" id="IPR013766">
    <property type="entry name" value="Thioredoxin_domain"/>
</dbReference>
<dbReference type="Gene3D" id="3.40.30.10">
    <property type="entry name" value="Glutaredoxin"/>
    <property type="match status" value="1"/>
</dbReference>
<organism evidence="2 3">
    <name type="scientific">Claviceps pusilla</name>
    <dbReference type="NCBI Taxonomy" id="123648"/>
    <lineage>
        <taxon>Eukaryota</taxon>
        <taxon>Fungi</taxon>
        <taxon>Dikarya</taxon>
        <taxon>Ascomycota</taxon>
        <taxon>Pezizomycotina</taxon>
        <taxon>Sordariomycetes</taxon>
        <taxon>Hypocreomycetidae</taxon>
        <taxon>Hypocreales</taxon>
        <taxon>Clavicipitaceae</taxon>
        <taxon>Claviceps</taxon>
    </lineage>
</organism>
<dbReference type="CDD" id="cd02947">
    <property type="entry name" value="TRX_family"/>
    <property type="match status" value="1"/>
</dbReference>
<dbReference type="SUPFAM" id="SSF52833">
    <property type="entry name" value="Thioredoxin-like"/>
    <property type="match status" value="1"/>
</dbReference>
<dbReference type="EMBL" id="SRPW01000631">
    <property type="protein sequence ID" value="KAG6013184.1"/>
    <property type="molecule type" value="Genomic_DNA"/>
</dbReference>
<comment type="caution">
    <text evidence="2">The sequence shown here is derived from an EMBL/GenBank/DDBJ whole genome shotgun (WGS) entry which is preliminary data.</text>
</comment>
<evidence type="ECO:0000313" key="3">
    <source>
        <dbReference type="Proteomes" id="UP000748025"/>
    </source>
</evidence>
<proteinExistence type="predicted"/>
<evidence type="ECO:0000259" key="1">
    <source>
        <dbReference type="PROSITE" id="PS51352"/>
    </source>
</evidence>
<dbReference type="AlphaFoldDB" id="A0A9P7NCG4"/>
<name>A0A9P7NCG4_9HYPO</name>
<keyword evidence="3" id="KW-1185">Reference proteome</keyword>
<gene>
    <name evidence="2" type="ORF">E4U43_007446</name>
</gene>
<feature type="domain" description="Thioredoxin" evidence="1">
    <location>
        <begin position="1"/>
        <end position="106"/>
    </location>
</feature>